<protein>
    <submittedName>
        <fullName evidence="2">Uncharacterized protein</fullName>
    </submittedName>
</protein>
<evidence type="ECO:0000256" key="1">
    <source>
        <dbReference type="SAM" id="MobiDB-lite"/>
    </source>
</evidence>
<dbReference type="AlphaFoldDB" id="A0A9W8JKH6"/>
<organism evidence="2 3">
    <name type="scientific">Candolleomyces eurysporus</name>
    <dbReference type="NCBI Taxonomy" id="2828524"/>
    <lineage>
        <taxon>Eukaryota</taxon>
        <taxon>Fungi</taxon>
        <taxon>Dikarya</taxon>
        <taxon>Basidiomycota</taxon>
        <taxon>Agaricomycotina</taxon>
        <taxon>Agaricomycetes</taxon>
        <taxon>Agaricomycetidae</taxon>
        <taxon>Agaricales</taxon>
        <taxon>Agaricineae</taxon>
        <taxon>Psathyrellaceae</taxon>
        <taxon>Candolleomyces</taxon>
    </lineage>
</organism>
<evidence type="ECO:0000313" key="2">
    <source>
        <dbReference type="EMBL" id="KAJ2935443.1"/>
    </source>
</evidence>
<dbReference type="Proteomes" id="UP001140091">
    <property type="component" value="Unassembled WGS sequence"/>
</dbReference>
<gene>
    <name evidence="2" type="ORF">H1R20_g1650</name>
</gene>
<proteinExistence type="predicted"/>
<keyword evidence="3" id="KW-1185">Reference proteome</keyword>
<feature type="region of interest" description="Disordered" evidence="1">
    <location>
        <begin position="33"/>
        <end position="69"/>
    </location>
</feature>
<evidence type="ECO:0000313" key="3">
    <source>
        <dbReference type="Proteomes" id="UP001140091"/>
    </source>
</evidence>
<feature type="non-terminal residue" evidence="2">
    <location>
        <position position="1"/>
    </location>
</feature>
<feature type="compositionally biased region" description="Acidic residues" evidence="1">
    <location>
        <begin position="59"/>
        <end position="69"/>
    </location>
</feature>
<dbReference type="EMBL" id="JANBPK010000519">
    <property type="protein sequence ID" value="KAJ2935443.1"/>
    <property type="molecule type" value="Genomic_DNA"/>
</dbReference>
<sequence length="426" mass="48397">MLTLMTYIGLLMDYCPEYPADPDELEQLEKWMNPPDWEAPDHPEFLQHWDLPDDWNPQDSEDRESVEELQEDWVWGPSGSRRCRQEAMDYDWESSANPKELMNPDEWSLLQSLEPPKDWEVTETWLPPEGWDLAADWEAPEEWADFQQGPLDPKSWPIIRQLGLTKCEPYDFETYSLPLGSSPLSAADWAARWIACLCVVVDPEARVGNISDLFREVTTCPDAREVARWELALSWTPILDQPGYYSPRNPKTGIVGTGIDIIGDWRNSSDQAQYQCQKWVICHSIIGGGFGRLVDFSVRPPSSSLNFGLPMLTPQSAAVICQGHANTMVLSPNFKSPPAHFTTCCNEHVKITLFRALGVFASQTLHPPVLRQVLTVMNIEDDPVNLKLQTKITVWPKTVKDIGNFIKRAESLLDDLKIDLDAAQSK</sequence>
<name>A0A9W8JKH6_9AGAR</name>
<accession>A0A9W8JKH6</accession>
<feature type="compositionally biased region" description="Basic and acidic residues" evidence="1">
    <location>
        <begin position="39"/>
        <end position="51"/>
    </location>
</feature>
<reference evidence="2" key="1">
    <citation type="submission" date="2022-06" db="EMBL/GenBank/DDBJ databases">
        <title>Genome Sequence of Candolleomyces eurysporus.</title>
        <authorList>
            <person name="Buettner E."/>
        </authorList>
    </citation>
    <scope>NUCLEOTIDE SEQUENCE</scope>
    <source>
        <strain evidence="2">VTCC 930004</strain>
    </source>
</reference>
<comment type="caution">
    <text evidence="2">The sequence shown here is derived from an EMBL/GenBank/DDBJ whole genome shotgun (WGS) entry which is preliminary data.</text>
</comment>